<sequence>MLTQTLNKLFKRDLNKLKEEIKLYSNESNLWIVDKDVLNSGGNLCLHLVGNLNHFIGAEIGKTNYIRQRDLEFSLKNVPRTELIQQIDDVILVIDQVLHTLTEEDLQKEYSRRVFEDTMTVEYFLVHLSMHLGYHLGQINYHRRLLDS</sequence>
<keyword evidence="2" id="KW-1185">Reference proteome</keyword>
<dbReference type="SUPFAM" id="SSF109854">
    <property type="entry name" value="DinB/YfiT-like putative metalloenzymes"/>
    <property type="match status" value="1"/>
</dbReference>
<organism evidence="1 2">
    <name type="scientific">Aquaticitalea lipolytica</name>
    <dbReference type="NCBI Taxonomy" id="1247562"/>
    <lineage>
        <taxon>Bacteria</taxon>
        <taxon>Pseudomonadati</taxon>
        <taxon>Bacteroidota</taxon>
        <taxon>Flavobacteriia</taxon>
        <taxon>Flavobacteriales</taxon>
        <taxon>Flavobacteriaceae</taxon>
        <taxon>Aquaticitalea</taxon>
    </lineage>
</organism>
<dbReference type="RefSeq" id="WP_188604352.1">
    <property type="nucleotide sequence ID" value="NZ_BMIC01000001.1"/>
</dbReference>
<dbReference type="InterPro" id="IPR034660">
    <property type="entry name" value="DinB/YfiT-like"/>
</dbReference>
<dbReference type="InterPro" id="IPR011466">
    <property type="entry name" value="DUF1572"/>
</dbReference>
<evidence type="ECO:0000313" key="2">
    <source>
        <dbReference type="Proteomes" id="UP000598120"/>
    </source>
</evidence>
<reference evidence="1 2" key="1">
    <citation type="journal article" date="2014" name="Int. J. Syst. Evol. Microbiol.">
        <title>Complete genome sequence of Corynebacterium casei LMG S-19264T (=DSM 44701T), isolated from a smear-ripened cheese.</title>
        <authorList>
            <consortium name="US DOE Joint Genome Institute (JGI-PGF)"/>
            <person name="Walter F."/>
            <person name="Albersmeier A."/>
            <person name="Kalinowski J."/>
            <person name="Ruckert C."/>
        </authorList>
    </citation>
    <scope>NUCLEOTIDE SEQUENCE [LARGE SCALE GENOMIC DNA]</scope>
    <source>
        <strain evidence="1 2">CGMCC 1.15295</strain>
    </source>
</reference>
<name>A0A8J2XEM4_9FLAO</name>
<dbReference type="Proteomes" id="UP000598120">
    <property type="component" value="Unassembled WGS sequence"/>
</dbReference>
<dbReference type="EMBL" id="BMIC01000001">
    <property type="protein sequence ID" value="GFZ75972.1"/>
    <property type="molecule type" value="Genomic_DNA"/>
</dbReference>
<proteinExistence type="predicted"/>
<dbReference type="AlphaFoldDB" id="A0A8J2XEM4"/>
<evidence type="ECO:0008006" key="3">
    <source>
        <dbReference type="Google" id="ProtNLM"/>
    </source>
</evidence>
<gene>
    <name evidence="1" type="ORF">GCM10011531_00670</name>
</gene>
<evidence type="ECO:0000313" key="1">
    <source>
        <dbReference type="EMBL" id="GFZ75972.1"/>
    </source>
</evidence>
<dbReference type="Gene3D" id="1.20.120.450">
    <property type="entry name" value="dinb family like domain"/>
    <property type="match status" value="1"/>
</dbReference>
<protein>
    <recommendedName>
        <fullName evidence="3">DinB superfamily protein</fullName>
    </recommendedName>
</protein>
<comment type="caution">
    <text evidence="1">The sequence shown here is derived from an EMBL/GenBank/DDBJ whole genome shotgun (WGS) entry which is preliminary data.</text>
</comment>
<accession>A0A8J2XEM4</accession>
<dbReference type="Pfam" id="PF07609">
    <property type="entry name" value="DUF1572"/>
    <property type="match status" value="1"/>
</dbReference>